<dbReference type="InterPro" id="IPR040982">
    <property type="entry name" value="DNA_pol3_finger"/>
</dbReference>
<evidence type="ECO:0000256" key="4">
    <source>
        <dbReference type="ARBA" id="ARBA00019114"/>
    </source>
</evidence>
<evidence type="ECO:0000256" key="1">
    <source>
        <dbReference type="ARBA" id="ARBA00004496"/>
    </source>
</evidence>
<comment type="similarity">
    <text evidence="2">Belongs to the DNA polymerase type-C family. DnaE subfamily.</text>
</comment>
<dbReference type="InterPro" id="IPR011708">
    <property type="entry name" value="DNA_pol3_alpha_NTPase_dom"/>
</dbReference>
<dbReference type="InterPro" id="IPR029460">
    <property type="entry name" value="DNAPol_HHH"/>
</dbReference>
<dbReference type="Gene3D" id="3.20.20.140">
    <property type="entry name" value="Metal-dependent hydrolases"/>
    <property type="match status" value="1"/>
</dbReference>
<evidence type="ECO:0000256" key="10">
    <source>
        <dbReference type="ARBA" id="ARBA00049244"/>
    </source>
</evidence>
<dbReference type="Pfam" id="PF01336">
    <property type="entry name" value="tRNA_anti-codon"/>
    <property type="match status" value="1"/>
</dbReference>
<dbReference type="GO" id="GO:0006260">
    <property type="term" value="P:DNA replication"/>
    <property type="evidence" value="ECO:0007669"/>
    <property type="project" value="UniProtKB-KW"/>
</dbReference>
<dbReference type="InterPro" id="IPR041931">
    <property type="entry name" value="DNA_pol3_alpha_thumb_dom"/>
</dbReference>
<evidence type="ECO:0000313" key="12">
    <source>
        <dbReference type="EMBL" id="ADO59423.2"/>
    </source>
</evidence>
<geneLocation type="plasmid" evidence="12 13">
    <name>pSC2</name>
</geneLocation>
<dbReference type="eggNOG" id="COG0587">
    <property type="taxonomic scope" value="Bacteria"/>
</dbReference>
<protein>
    <recommendedName>
        <fullName evidence="4">DNA polymerase III subunit alpha</fullName>
        <ecNumber evidence="3">2.7.7.7</ecNumber>
    </recommendedName>
</protein>
<dbReference type="EC" id="2.7.7.7" evidence="3"/>
<dbReference type="Gene3D" id="2.40.50.140">
    <property type="entry name" value="Nucleic acid-binding proteins"/>
    <property type="match status" value="1"/>
</dbReference>
<name>E3EK96_PAEPS</name>
<dbReference type="Proteomes" id="UP000006868">
    <property type="component" value="Plasmid pSC2"/>
</dbReference>
<comment type="subcellular location">
    <subcellularLocation>
        <location evidence="1">Cytoplasm</location>
    </subcellularLocation>
</comment>
<dbReference type="CDD" id="cd04485">
    <property type="entry name" value="DnaE_OBF"/>
    <property type="match status" value="1"/>
</dbReference>
<feature type="domain" description="Polymerase/histidinol phosphatase N-terminal" evidence="11">
    <location>
        <begin position="4"/>
        <end position="67"/>
    </location>
</feature>
<dbReference type="InterPro" id="IPR004013">
    <property type="entry name" value="PHP_dom"/>
</dbReference>
<dbReference type="GO" id="GO:0003676">
    <property type="term" value="F:nucleic acid binding"/>
    <property type="evidence" value="ECO:0007669"/>
    <property type="project" value="InterPro"/>
</dbReference>
<dbReference type="CDD" id="cd12113">
    <property type="entry name" value="PHP_PolIIIA_DnaE3"/>
    <property type="match status" value="1"/>
</dbReference>
<evidence type="ECO:0000256" key="5">
    <source>
        <dbReference type="ARBA" id="ARBA00022679"/>
    </source>
</evidence>
<evidence type="ECO:0000256" key="7">
    <source>
        <dbReference type="ARBA" id="ARBA00022705"/>
    </source>
</evidence>
<keyword evidence="6" id="KW-0548">Nucleotidyltransferase</keyword>
<dbReference type="Gene3D" id="1.10.150.870">
    <property type="match status" value="1"/>
</dbReference>
<reference evidence="12 13" key="1">
    <citation type="journal article" date="2011" name="J. Bacteriol.">
        <title>Complete genome sequence of Paenibacillus polymyxa SC2, a strain of plant growth-promoting Rhizobacterium with broad-spectrum antimicrobial activity.</title>
        <authorList>
            <person name="Ma M."/>
            <person name="Wang C."/>
            <person name="Ding Y."/>
            <person name="Li L."/>
            <person name="Shen D."/>
            <person name="Jiang X."/>
            <person name="Guan D."/>
            <person name="Cao F."/>
            <person name="Chen H."/>
            <person name="Feng R."/>
            <person name="Wang X."/>
            <person name="Ge Y."/>
            <person name="Yao L."/>
            <person name="Bing X."/>
            <person name="Yang X."/>
            <person name="Li J."/>
            <person name="Du B."/>
        </authorList>
    </citation>
    <scope>NUCLEOTIDE SEQUENCE [LARGE SCALE GENOMIC DNA]</scope>
    <source>
        <strain evidence="12 13">SC2</strain>
        <plasmid evidence="13">pSC2</plasmid>
    </source>
</reference>
<dbReference type="AlphaFoldDB" id="E3EK96"/>
<keyword evidence="12" id="KW-0614">Plasmid</keyword>
<sequence>MRWADLHRHSGYSLLDGGSKISDIVRKTEYAGAITDHGAMFGTLEYYKQMRKAGKLPILGFEAYAETIQGEKKGNHLLLLAKNEEGFKNLVKLTSKSQENFFRKPHVNYDMLGTYGKGIISSTSCMGSEVSQLLLKNKYEDAKYVAKALAEIFGKEDYYVELQRHGFDEERIVNPQLIQIARELDLKIIGTTDSHYTEKEDAYDHEVLLCIGTVKKMSDYDRMQFPGTGYHLHTSDEVEELFSDIPEALENTLEIAEKCSGLTLEMNKVYMPKFNVPAPFVNEMDYLKHLAWQGFKERFEGTEKDNEEYRERLTFELEVIKGMGFPGYFLIVGDFVDFAKRKGILVGPGRGSVVGALTAYCLHITDLDPIPLGLLFERFLNPDRVSMPDIDMDFPDDRREEVIDYVKNKYGEHAVSRIITFGTMAARAAIKDVGRVLDYPVSMTAKIAKSIPAVPKMTIKKAFKESPEFLKMYETEADVKKIVDIAMKLEGLPRHASMHACGVVIAPSSISDYIPEILMENKETKLKERTTQFNMAECEEMGILKMDFLGLRTMTVISKSLSNVNPRRIREGKKPLHYLDIPLNDKRVYQDIAKGESYGVFQLESGGMRSFMKELFADALQTGENTMELFERLIAGVSLYRPGPLDYIPDYLKNMQNPENIQYDHPKLKSILEFTYGVIVYQEQCMFIVRELADFTKGEADNVRKAFSKKKEKMIKPLGEKFVAGCLKKGISQEVAERIWGKMRKFGEYAFNKSHAGAYSVLSVVTAWLKFYYPVEFMTAVLNSYINKADKLKLFLSVVKKMKIEILPPDVDRSGQMFTVDGDRIRFGLQGIKGLGKASENVIEERAANGEFEDFQDLAERMAKHSKVDKKILEAMVYSGSVDSFPGTRSAKLEVLDKILASASDEKKMHNSGQMDLFSMYEEFKVYKKIVIPDKKEFHKKFKLEKEKEYAGFYISEHPLDEYASYFAREGVYEIGFIKHEEDEDETIEVEGEVFGGDTNYDGEVVKVAGIITDLKTFYTKRDQKELKVFTLEDRTGEMKVVCFADRIDANREKIVEGKVVMIQGQVKVDDYDTQIIVKNMFDIEQIAKSEKPKSIWVKSHNQKQVKSLFNFVKENKGNLPVYVLYQGQAYQSKHSFDLNYANFAKLQDMFGHNVKVLYA</sequence>
<evidence type="ECO:0000259" key="11">
    <source>
        <dbReference type="SMART" id="SM00481"/>
    </source>
</evidence>
<comment type="catalytic activity">
    <reaction evidence="10">
        <text>DNA(n) + a 2'-deoxyribonucleoside 5'-triphosphate = DNA(n+1) + diphosphate</text>
        <dbReference type="Rhea" id="RHEA:22508"/>
        <dbReference type="Rhea" id="RHEA-COMP:17339"/>
        <dbReference type="Rhea" id="RHEA-COMP:17340"/>
        <dbReference type="ChEBI" id="CHEBI:33019"/>
        <dbReference type="ChEBI" id="CHEBI:61560"/>
        <dbReference type="ChEBI" id="CHEBI:173112"/>
        <dbReference type="EC" id="2.7.7.7"/>
    </reaction>
</comment>
<dbReference type="SUPFAM" id="SSF50249">
    <property type="entry name" value="Nucleic acid-binding proteins"/>
    <property type="match status" value="1"/>
</dbReference>
<dbReference type="GO" id="GO:0005737">
    <property type="term" value="C:cytoplasm"/>
    <property type="evidence" value="ECO:0007669"/>
    <property type="project" value="UniProtKB-SubCell"/>
</dbReference>
<organism evidence="12 13">
    <name type="scientific">Paenibacillus polymyxa (strain SC2)</name>
    <name type="common">Bacillus polymyxa</name>
    <dbReference type="NCBI Taxonomy" id="886882"/>
    <lineage>
        <taxon>Bacteria</taxon>
        <taxon>Bacillati</taxon>
        <taxon>Bacillota</taxon>
        <taxon>Bacilli</taxon>
        <taxon>Bacillales</taxon>
        <taxon>Paenibacillaceae</taxon>
        <taxon>Paenibacillus</taxon>
    </lineage>
</organism>
<dbReference type="GO" id="GO:0008408">
    <property type="term" value="F:3'-5' exonuclease activity"/>
    <property type="evidence" value="ECO:0007669"/>
    <property type="project" value="InterPro"/>
</dbReference>
<dbReference type="PATRIC" id="fig|886882.15.peg.5921"/>
<dbReference type="GO" id="GO:0003887">
    <property type="term" value="F:DNA-directed DNA polymerase activity"/>
    <property type="evidence" value="ECO:0007669"/>
    <property type="project" value="UniProtKB-KW"/>
</dbReference>
<dbReference type="EMBL" id="CP002214">
    <property type="protein sequence ID" value="ADO59423.2"/>
    <property type="molecule type" value="Genomic_DNA"/>
</dbReference>
<dbReference type="InterPro" id="IPR016195">
    <property type="entry name" value="Pol/histidinol_Pase-like"/>
</dbReference>
<dbReference type="PANTHER" id="PTHR32294">
    <property type="entry name" value="DNA POLYMERASE III SUBUNIT ALPHA"/>
    <property type="match status" value="1"/>
</dbReference>
<evidence type="ECO:0000256" key="8">
    <source>
        <dbReference type="ARBA" id="ARBA00022932"/>
    </source>
</evidence>
<proteinExistence type="inferred from homology"/>
<dbReference type="Gene3D" id="1.10.10.1600">
    <property type="entry name" value="Bacterial DNA polymerase III alpha subunit, thumb domain"/>
    <property type="match status" value="1"/>
</dbReference>
<dbReference type="InterPro" id="IPR012340">
    <property type="entry name" value="NA-bd_OB-fold"/>
</dbReference>
<dbReference type="SMART" id="SM00481">
    <property type="entry name" value="POLIIIAc"/>
    <property type="match status" value="1"/>
</dbReference>
<dbReference type="Pfam" id="PF02811">
    <property type="entry name" value="PHP"/>
    <property type="match status" value="1"/>
</dbReference>
<dbReference type="InterPro" id="IPR003141">
    <property type="entry name" value="Pol/His_phosphatase_N"/>
</dbReference>
<dbReference type="NCBIfam" id="TIGR00594">
    <property type="entry name" value="polc"/>
    <property type="match status" value="1"/>
</dbReference>
<dbReference type="PANTHER" id="PTHR32294:SF0">
    <property type="entry name" value="DNA POLYMERASE III SUBUNIT ALPHA"/>
    <property type="match status" value="1"/>
</dbReference>
<keyword evidence="5" id="KW-0808">Transferase</keyword>
<dbReference type="SUPFAM" id="SSF89550">
    <property type="entry name" value="PHP domain-like"/>
    <property type="match status" value="1"/>
</dbReference>
<dbReference type="Pfam" id="PF14579">
    <property type="entry name" value="HHH_6"/>
    <property type="match status" value="1"/>
</dbReference>
<evidence type="ECO:0000256" key="6">
    <source>
        <dbReference type="ARBA" id="ARBA00022695"/>
    </source>
</evidence>
<dbReference type="Pfam" id="PF17657">
    <property type="entry name" value="DNA_pol3_finger"/>
    <property type="match status" value="1"/>
</dbReference>
<evidence type="ECO:0000256" key="2">
    <source>
        <dbReference type="ARBA" id="ARBA00009496"/>
    </source>
</evidence>
<evidence type="ECO:0000313" key="13">
    <source>
        <dbReference type="Proteomes" id="UP000006868"/>
    </source>
</evidence>
<evidence type="ECO:0000256" key="3">
    <source>
        <dbReference type="ARBA" id="ARBA00012417"/>
    </source>
</evidence>
<dbReference type="KEGG" id="ppm:PPSC2_27945"/>
<evidence type="ECO:0000256" key="9">
    <source>
        <dbReference type="ARBA" id="ARBA00025611"/>
    </source>
</evidence>
<accession>E3EK96</accession>
<comment type="function">
    <text evidence="9">DNA polymerase III is a complex, multichain enzyme responsible for most of the replicative synthesis in bacteria. This DNA polymerase also exhibits 3' to 5' exonuclease activity. The alpha chain is the DNA polymerase.</text>
</comment>
<keyword evidence="7" id="KW-0235">DNA replication</keyword>
<keyword evidence="8" id="KW-0239">DNA-directed DNA polymerase</keyword>
<dbReference type="Pfam" id="PF07733">
    <property type="entry name" value="DNA_pol3_alpha"/>
    <property type="match status" value="1"/>
</dbReference>
<dbReference type="HOGENOM" id="CLU_001600_0_0_9"/>
<dbReference type="InterPro" id="IPR004805">
    <property type="entry name" value="DnaE2/DnaE/PolC"/>
</dbReference>
<gene>
    <name evidence="12" type="ORF">PPSC2_27945</name>
</gene>
<dbReference type="NCBIfam" id="NF004226">
    <property type="entry name" value="PRK05673.1"/>
    <property type="match status" value="1"/>
</dbReference>
<dbReference type="InterPro" id="IPR004365">
    <property type="entry name" value="NA-bd_OB_tRNA"/>
</dbReference>